<evidence type="ECO:0000313" key="2">
    <source>
        <dbReference type="EMBL" id="OEF93182.1"/>
    </source>
</evidence>
<accession>A0A1E5FRU7</accession>
<comment type="caution">
    <text evidence="2">The sequence shown here is derived from an EMBL/GenBank/DDBJ whole genome shotgun (WGS) entry which is preliminary data.</text>
</comment>
<evidence type="ECO:0000256" key="1">
    <source>
        <dbReference type="SAM" id="Coils"/>
    </source>
</evidence>
<dbReference type="Proteomes" id="UP000094802">
    <property type="component" value="Unassembled WGS sequence"/>
</dbReference>
<proteinExistence type="predicted"/>
<sequence>MTKSSDITTTKAVQFSNKKSKKCVVRKLKILKDFSFKNEKHTAWLTQYLKNSREKSNPRQQSFFQLLPIFEDVNGEIFEQFVSSLPKDDAEAMVLMKRLKAAWTKQLTRSKDKSNGATYYNLELTSQLKTELKKLAGKNSYKETIEGLITSAFQEEQKIRKKKNQEETLTLQNLKAIELSNELKAKNLQIIELNDELKSKNEEVVKLHTELEALRLTSNKPRKPSPPEDDLPVKLTLSRRTRATLYVNSKEKSN</sequence>
<organism evidence="2 3">
    <name type="scientific">Vibrio splendidus 12E03</name>
    <dbReference type="NCBI Taxonomy" id="1191305"/>
    <lineage>
        <taxon>Bacteria</taxon>
        <taxon>Pseudomonadati</taxon>
        <taxon>Pseudomonadota</taxon>
        <taxon>Gammaproteobacteria</taxon>
        <taxon>Vibrionales</taxon>
        <taxon>Vibrionaceae</taxon>
        <taxon>Vibrio</taxon>
    </lineage>
</organism>
<gene>
    <name evidence="2" type="ORF">A142_00935</name>
</gene>
<keyword evidence="1" id="KW-0175">Coiled coil</keyword>
<protein>
    <submittedName>
        <fullName evidence="2">Uncharacterized protein</fullName>
    </submittedName>
</protein>
<dbReference type="EMBL" id="AJZD02000174">
    <property type="protein sequence ID" value="OEF93182.1"/>
    <property type="molecule type" value="Genomic_DNA"/>
</dbReference>
<feature type="coiled-coil region" evidence="1">
    <location>
        <begin position="176"/>
        <end position="217"/>
    </location>
</feature>
<name>A0A1E5FRU7_VIBSP</name>
<evidence type="ECO:0000313" key="3">
    <source>
        <dbReference type="Proteomes" id="UP000094802"/>
    </source>
</evidence>
<dbReference type="AlphaFoldDB" id="A0A1E5FRU7"/>
<reference evidence="2 3" key="1">
    <citation type="journal article" date="2012" name="Science">
        <title>Ecological populations of bacteria act as socially cohesive units of antibiotic production and resistance.</title>
        <authorList>
            <person name="Cordero O.X."/>
            <person name="Wildschutte H."/>
            <person name="Kirkup B."/>
            <person name="Proehl S."/>
            <person name="Ngo L."/>
            <person name="Hussain F."/>
            <person name="Le Roux F."/>
            <person name="Mincer T."/>
            <person name="Polz M.F."/>
        </authorList>
    </citation>
    <scope>NUCLEOTIDE SEQUENCE [LARGE SCALE GENOMIC DNA]</scope>
    <source>
        <strain evidence="2 3">12E03</strain>
    </source>
</reference>